<proteinExistence type="predicted"/>
<organism evidence="2 3">
    <name type="scientific">Theobroma cacao</name>
    <name type="common">Cacao</name>
    <name type="synonym">Cocoa</name>
    <dbReference type="NCBI Taxonomy" id="3641"/>
    <lineage>
        <taxon>Eukaryota</taxon>
        <taxon>Viridiplantae</taxon>
        <taxon>Streptophyta</taxon>
        <taxon>Embryophyta</taxon>
        <taxon>Tracheophyta</taxon>
        <taxon>Spermatophyta</taxon>
        <taxon>Magnoliopsida</taxon>
        <taxon>eudicotyledons</taxon>
        <taxon>Gunneridae</taxon>
        <taxon>Pentapetalae</taxon>
        <taxon>rosids</taxon>
        <taxon>malvids</taxon>
        <taxon>Malvales</taxon>
        <taxon>Malvaceae</taxon>
        <taxon>Byttnerioideae</taxon>
        <taxon>Theobroma</taxon>
    </lineage>
</organism>
<dbReference type="Gramene" id="EOX99961">
    <property type="protein sequence ID" value="EOX99961"/>
    <property type="gene ID" value="TCM_009061"/>
</dbReference>
<protein>
    <submittedName>
        <fullName evidence="2">Uncharacterized protein</fullName>
    </submittedName>
</protein>
<keyword evidence="3" id="KW-1185">Reference proteome</keyword>
<feature type="transmembrane region" description="Helical" evidence="1">
    <location>
        <begin position="31"/>
        <end position="51"/>
    </location>
</feature>
<sequence>MNRSLLNAAVLLYTIPPDTPYRNRLRICIRAFFGLCYSLFLPSAPVFSALPSPRGESVFSVITLRHSLSFLAWFGFVTR</sequence>
<dbReference type="Proteomes" id="UP000026915">
    <property type="component" value="Chromosome 2"/>
</dbReference>
<dbReference type="AlphaFoldDB" id="A0A061E6H1"/>
<name>A0A061E6H1_THECC</name>
<evidence type="ECO:0000256" key="1">
    <source>
        <dbReference type="SAM" id="Phobius"/>
    </source>
</evidence>
<dbReference type="InParanoid" id="A0A061E6H1"/>
<feature type="transmembrane region" description="Helical" evidence="1">
    <location>
        <begin position="57"/>
        <end position="77"/>
    </location>
</feature>
<gene>
    <name evidence="2" type="ORF">TCM_009061</name>
</gene>
<dbReference type="HOGENOM" id="CLU_2610835_0_0_1"/>
<keyword evidence="1" id="KW-1133">Transmembrane helix</keyword>
<reference evidence="2 3" key="1">
    <citation type="journal article" date="2013" name="Genome Biol.">
        <title>The genome sequence of the most widely cultivated cacao type and its use to identify candidate genes regulating pod color.</title>
        <authorList>
            <person name="Motamayor J.C."/>
            <person name="Mockaitis K."/>
            <person name="Schmutz J."/>
            <person name="Haiminen N."/>
            <person name="Iii D.L."/>
            <person name="Cornejo O."/>
            <person name="Findley S.D."/>
            <person name="Zheng P."/>
            <person name="Utro F."/>
            <person name="Royaert S."/>
            <person name="Saski C."/>
            <person name="Jenkins J."/>
            <person name="Podicheti R."/>
            <person name="Zhao M."/>
            <person name="Scheffler B.E."/>
            <person name="Stack J.C."/>
            <person name="Feltus F.A."/>
            <person name="Mustiga G.M."/>
            <person name="Amores F."/>
            <person name="Phillips W."/>
            <person name="Marelli J.P."/>
            <person name="May G.D."/>
            <person name="Shapiro H."/>
            <person name="Ma J."/>
            <person name="Bustamante C.D."/>
            <person name="Schnell R.J."/>
            <person name="Main D."/>
            <person name="Gilbert D."/>
            <person name="Parida L."/>
            <person name="Kuhn D.N."/>
        </authorList>
    </citation>
    <scope>NUCLEOTIDE SEQUENCE [LARGE SCALE GENOMIC DNA]</scope>
    <source>
        <strain evidence="3">cv. Matina 1-6</strain>
    </source>
</reference>
<evidence type="ECO:0000313" key="2">
    <source>
        <dbReference type="EMBL" id="EOX99961.1"/>
    </source>
</evidence>
<evidence type="ECO:0000313" key="3">
    <source>
        <dbReference type="Proteomes" id="UP000026915"/>
    </source>
</evidence>
<keyword evidence="1" id="KW-0812">Transmembrane</keyword>
<accession>A0A061E6H1</accession>
<dbReference type="EMBL" id="CM001880">
    <property type="protein sequence ID" value="EOX99961.1"/>
    <property type="molecule type" value="Genomic_DNA"/>
</dbReference>
<keyword evidence="1" id="KW-0472">Membrane</keyword>